<dbReference type="Pfam" id="PF13335">
    <property type="entry name" value="Mg_chelatase_C"/>
    <property type="match status" value="1"/>
</dbReference>
<comment type="caution">
    <text evidence="6">The sequence shown here is derived from an EMBL/GenBank/DDBJ whole genome shotgun (WGS) entry which is preliminary data.</text>
</comment>
<dbReference type="EMBL" id="JAWNFV010000001">
    <property type="protein sequence ID" value="MDY5139822.1"/>
    <property type="molecule type" value="Genomic_DNA"/>
</dbReference>
<reference evidence="6 8" key="1">
    <citation type="submission" date="2023-10" db="EMBL/GenBank/DDBJ databases">
        <title>Whole Genome based description of the genera Actinobaculum and Actinotignum reveals a complex phylogenetic relationship within the species included in the genus Actinotignum.</title>
        <authorList>
            <person name="Jensen C.S."/>
            <person name="Dargis R."/>
            <person name="Kemp M."/>
            <person name="Christensen J.J."/>
        </authorList>
    </citation>
    <scope>NUCLEOTIDE SEQUENCE</scope>
    <source>
        <strain evidence="7 8">SLA_B089</strain>
        <strain evidence="6">SLA_B245</strain>
    </source>
</reference>
<evidence type="ECO:0000259" key="5">
    <source>
        <dbReference type="SMART" id="SM00382"/>
    </source>
</evidence>
<name>A0AAW9HK43_9ACTO</name>
<dbReference type="SUPFAM" id="SSF54211">
    <property type="entry name" value="Ribosomal protein S5 domain 2-like"/>
    <property type="match status" value="1"/>
</dbReference>
<accession>A0AAW9HK43</accession>
<keyword evidence="2" id="KW-0547">Nucleotide-binding</keyword>
<dbReference type="GO" id="GO:0005524">
    <property type="term" value="F:ATP binding"/>
    <property type="evidence" value="ECO:0007669"/>
    <property type="project" value="UniProtKB-KW"/>
</dbReference>
<evidence type="ECO:0000313" key="9">
    <source>
        <dbReference type="Proteomes" id="UP001288320"/>
    </source>
</evidence>
<feature type="region of interest" description="Disordered" evidence="4">
    <location>
        <begin position="166"/>
        <end position="187"/>
    </location>
</feature>
<dbReference type="SUPFAM" id="SSF52540">
    <property type="entry name" value="P-loop containing nucleoside triphosphate hydrolases"/>
    <property type="match status" value="1"/>
</dbReference>
<dbReference type="PANTHER" id="PTHR32039">
    <property type="entry name" value="MAGNESIUM-CHELATASE SUBUNIT CHLI"/>
    <property type="match status" value="1"/>
</dbReference>
<dbReference type="EMBL" id="JAWNFY010000003">
    <property type="protein sequence ID" value="MDY5145727.1"/>
    <property type="molecule type" value="Genomic_DNA"/>
</dbReference>
<dbReference type="InterPro" id="IPR014721">
    <property type="entry name" value="Ribsml_uS5_D2-typ_fold_subgr"/>
</dbReference>
<evidence type="ECO:0000313" key="6">
    <source>
        <dbReference type="EMBL" id="MDY5139822.1"/>
    </source>
</evidence>
<dbReference type="Gene3D" id="3.30.230.10">
    <property type="match status" value="1"/>
</dbReference>
<dbReference type="AlphaFoldDB" id="A0AAW9HK43"/>
<keyword evidence="8" id="KW-1185">Reference proteome</keyword>
<dbReference type="SMART" id="SM00382">
    <property type="entry name" value="AAA"/>
    <property type="match status" value="1"/>
</dbReference>
<dbReference type="InterPro" id="IPR020568">
    <property type="entry name" value="Ribosomal_Su5_D2-typ_SF"/>
</dbReference>
<gene>
    <name evidence="6" type="ORF">R6G74_00615</name>
    <name evidence="7" type="ORF">R6P33_01650</name>
</gene>
<proteinExistence type="inferred from homology"/>
<dbReference type="PANTHER" id="PTHR32039:SF7">
    <property type="entry name" value="COMPETENCE PROTEIN COMM"/>
    <property type="match status" value="1"/>
</dbReference>
<dbReference type="InterPro" id="IPR000523">
    <property type="entry name" value="Mg_chelatse_chII-like_cat_dom"/>
</dbReference>
<dbReference type="PRINTS" id="PR01657">
    <property type="entry name" value="MCMFAMILY"/>
</dbReference>
<evidence type="ECO:0000256" key="4">
    <source>
        <dbReference type="SAM" id="MobiDB-lite"/>
    </source>
</evidence>
<dbReference type="InterPro" id="IPR025158">
    <property type="entry name" value="Mg_chelat-rel_C"/>
</dbReference>
<dbReference type="GO" id="GO:0003677">
    <property type="term" value="F:DNA binding"/>
    <property type="evidence" value="ECO:0007669"/>
    <property type="project" value="InterPro"/>
</dbReference>
<evidence type="ECO:0000256" key="3">
    <source>
        <dbReference type="ARBA" id="ARBA00022840"/>
    </source>
</evidence>
<dbReference type="Proteomes" id="UP001288320">
    <property type="component" value="Unassembled WGS sequence"/>
</dbReference>
<feature type="compositionally biased region" description="Pro residues" evidence="4">
    <location>
        <begin position="170"/>
        <end position="179"/>
    </location>
</feature>
<dbReference type="InterPro" id="IPR004482">
    <property type="entry name" value="Mg_chelat-rel"/>
</dbReference>
<keyword evidence="3" id="KW-0067">ATP-binding</keyword>
<sequence>MIGTSHTVSILGVQGLPIRVEVAILSGLPNFTIVGLPDAAVSESRERIRAAFAAARIAFPAGRVTVNLSPADTPKVGTAFDVAIAAAILAAQAHTHLPPGTVFLGELGLDGSVRPVRGVLPCVLGAAHHGFRHAIVPHGCGTEAALAQIQVGEIWHITQIAQRLGAASDPVPPPPPVPVSQPRTSTDMGDLSEVRGQYLARHALEIAAAGSHHLLMIGAPGVGKSMLATRLPGIMPPLTRAQAVESASIRSIVGQFEEITTRPPYVAPHHTSSATALVGGGSRPRPGAISLAHHGVLFLDELPEFTTRAIQSLREPMESGEVHIHRAQGSVCFPARFQLVAAGNPCRCGRLLDSPTSCTCSGADRAHYQHRIGGPLRDRIDLMVNLPRPSRAELAAGNSGDSSETVAARVREARERQHHRFRSETWDVNAAIPGTWLRAHTQLAASSSASLSEALTRGLISMRAADKILRVAWTLADLAGHTQPTTDDVAGAFALRGKGNSGYDGG</sequence>
<dbReference type="InterPro" id="IPR027417">
    <property type="entry name" value="P-loop_NTPase"/>
</dbReference>
<organism evidence="6 9">
    <name type="scientific">Actinotignum timonense</name>
    <dbReference type="NCBI Taxonomy" id="1870995"/>
    <lineage>
        <taxon>Bacteria</taxon>
        <taxon>Bacillati</taxon>
        <taxon>Actinomycetota</taxon>
        <taxon>Actinomycetes</taxon>
        <taxon>Actinomycetales</taxon>
        <taxon>Actinomycetaceae</taxon>
        <taxon>Actinotignum</taxon>
    </lineage>
</organism>
<dbReference type="NCBIfam" id="TIGR00368">
    <property type="entry name" value="YifB family Mg chelatase-like AAA ATPase"/>
    <property type="match status" value="1"/>
</dbReference>
<evidence type="ECO:0000313" key="7">
    <source>
        <dbReference type="EMBL" id="MDY5145727.1"/>
    </source>
</evidence>
<evidence type="ECO:0000256" key="1">
    <source>
        <dbReference type="ARBA" id="ARBA00006354"/>
    </source>
</evidence>
<feature type="domain" description="AAA+ ATPase" evidence="5">
    <location>
        <begin position="210"/>
        <end position="390"/>
    </location>
</feature>
<dbReference type="Proteomes" id="UP001284901">
    <property type="component" value="Unassembled WGS sequence"/>
</dbReference>
<dbReference type="Gene3D" id="3.40.50.300">
    <property type="entry name" value="P-loop containing nucleotide triphosphate hydrolases"/>
    <property type="match status" value="1"/>
</dbReference>
<dbReference type="Pfam" id="PF01078">
    <property type="entry name" value="Mg_chelatase"/>
    <property type="match status" value="1"/>
</dbReference>
<dbReference type="InterPro" id="IPR045006">
    <property type="entry name" value="CHLI-like"/>
</dbReference>
<dbReference type="GeneID" id="92813905"/>
<dbReference type="InterPro" id="IPR003593">
    <property type="entry name" value="AAA+_ATPase"/>
</dbReference>
<dbReference type="Pfam" id="PF13541">
    <property type="entry name" value="ChlI"/>
    <property type="match status" value="1"/>
</dbReference>
<evidence type="ECO:0000256" key="2">
    <source>
        <dbReference type="ARBA" id="ARBA00022741"/>
    </source>
</evidence>
<comment type="similarity">
    <text evidence="1">Belongs to the Mg-chelatase subunits D/I family. ComM subfamily.</text>
</comment>
<evidence type="ECO:0000313" key="8">
    <source>
        <dbReference type="Proteomes" id="UP001284901"/>
    </source>
</evidence>
<dbReference type="RefSeq" id="WP_087070996.1">
    <property type="nucleotide sequence ID" value="NZ_CAUPFC010000001.1"/>
</dbReference>
<protein>
    <submittedName>
        <fullName evidence="6">YifB family Mg chelatase-like AAA ATPase</fullName>
    </submittedName>
</protein>
<dbReference type="InterPro" id="IPR001208">
    <property type="entry name" value="MCM_dom"/>
</dbReference>